<name>A0A1E1F7P6_9SPHN</name>
<keyword evidence="2" id="KW-1133">Transmembrane helix</keyword>
<dbReference type="Proteomes" id="UP000218272">
    <property type="component" value="Plasmid pSCLO_2"/>
</dbReference>
<feature type="signal peptide" evidence="3">
    <location>
        <begin position="1"/>
        <end position="25"/>
    </location>
</feature>
<evidence type="ECO:0000313" key="5">
    <source>
        <dbReference type="EMBL" id="BAV66441.1"/>
    </source>
</evidence>
<keyword evidence="2" id="KW-0472">Membrane</keyword>
<feature type="chain" id="PRO_5009112630" description="DUF2231 domain-containing protein" evidence="3">
    <location>
        <begin position="26"/>
        <end position="241"/>
    </location>
</feature>
<keyword evidence="5" id="KW-0614">Plasmid</keyword>
<feature type="region of interest" description="Disordered" evidence="1">
    <location>
        <begin position="27"/>
        <end position="57"/>
    </location>
</feature>
<keyword evidence="6" id="KW-1185">Reference proteome</keyword>
<proteinExistence type="predicted"/>
<evidence type="ECO:0000256" key="2">
    <source>
        <dbReference type="SAM" id="Phobius"/>
    </source>
</evidence>
<evidence type="ECO:0000256" key="3">
    <source>
        <dbReference type="SAM" id="SignalP"/>
    </source>
</evidence>
<evidence type="ECO:0000256" key="1">
    <source>
        <dbReference type="SAM" id="MobiDB-lite"/>
    </source>
</evidence>
<keyword evidence="3" id="KW-0732">Signal</keyword>
<feature type="transmembrane region" description="Helical" evidence="2">
    <location>
        <begin position="111"/>
        <end position="132"/>
    </location>
</feature>
<protein>
    <recommendedName>
        <fullName evidence="4">DUF2231 domain-containing protein</fullName>
    </recommendedName>
</protein>
<organism evidence="5 6">
    <name type="scientific">Sphingobium cloacae</name>
    <dbReference type="NCBI Taxonomy" id="120107"/>
    <lineage>
        <taxon>Bacteria</taxon>
        <taxon>Pseudomonadati</taxon>
        <taxon>Pseudomonadota</taxon>
        <taxon>Alphaproteobacteria</taxon>
        <taxon>Sphingomonadales</taxon>
        <taxon>Sphingomonadaceae</taxon>
        <taxon>Sphingobium</taxon>
    </lineage>
</organism>
<feature type="transmembrane region" description="Helical" evidence="2">
    <location>
        <begin position="209"/>
        <end position="232"/>
    </location>
</feature>
<dbReference type="Pfam" id="PF09990">
    <property type="entry name" value="DUF2231"/>
    <property type="match status" value="1"/>
</dbReference>
<feature type="domain" description="DUF2231" evidence="4">
    <location>
        <begin position="108"/>
        <end position="230"/>
    </location>
</feature>
<feature type="transmembrane region" description="Helical" evidence="2">
    <location>
        <begin position="180"/>
        <end position="197"/>
    </location>
</feature>
<accession>A0A1E1F7P6</accession>
<dbReference type="EMBL" id="AP017656">
    <property type="protein sequence ID" value="BAV66441.1"/>
    <property type="molecule type" value="Genomic_DNA"/>
</dbReference>
<dbReference type="InterPro" id="IPR019251">
    <property type="entry name" value="DUF2231_TM"/>
</dbReference>
<evidence type="ECO:0000313" key="6">
    <source>
        <dbReference type="Proteomes" id="UP000218272"/>
    </source>
</evidence>
<reference evidence="5 6" key="1">
    <citation type="submission" date="2016-10" db="EMBL/GenBank/DDBJ databases">
        <title>Complete Genome Sequence of the Nonylphenol-Degrading Bacterium Sphingobium cloacae JCM 10874T.</title>
        <authorList>
            <person name="Ootsuka M."/>
            <person name="Nishizawa T."/>
            <person name="Ohta H."/>
        </authorList>
    </citation>
    <scope>NUCLEOTIDE SEQUENCE [LARGE SCALE GENOMIC DNA]</scope>
    <source>
        <strain evidence="5 6">JCM 10874</strain>
        <plasmid evidence="6">psclo_2 dna</plasmid>
    </source>
</reference>
<feature type="transmembrane region" description="Helical" evidence="2">
    <location>
        <begin position="144"/>
        <end position="168"/>
    </location>
</feature>
<gene>
    <name evidence="5" type="ORF">SCLO_2001080</name>
</gene>
<evidence type="ECO:0000259" key="4">
    <source>
        <dbReference type="Pfam" id="PF09990"/>
    </source>
</evidence>
<geneLocation type="plasmid" evidence="6">
    <name>psclo_2 dna</name>
</geneLocation>
<sequence>MGGKRGGAFALLLAVAISVSTSASAHEDHDALGAGPGPAASSAAETQKADGADAGDGHMGMGSMSTVDMNMGGRDIAGDDMDMGGMHEETANKNKTFGERLVSWLGRVHTMVIHFPIALFIGAFGVELFGLWRRNRDYQHVAHIMLVVGALGAIVAAFLGWFAGGFYLTDRNPILMTHRWLGTSIAVFGVVLAWMAARHRKGPERSRSLYWVVLGLMTLAISIQGFLGGTFMHGGINHLAF</sequence>
<keyword evidence="2" id="KW-0812">Transmembrane</keyword>
<dbReference type="KEGG" id="sclo:SCLO_2001080"/>
<dbReference type="AlphaFoldDB" id="A0A1E1F7P6"/>